<reference evidence="2" key="2">
    <citation type="submission" date="2010-07" db="EMBL/GenBank/DDBJ databases">
        <authorList>
            <consortium name="The Broad Institute Genome Sequencing Platform"/>
            <consortium name="Broad Institute Genome Sequencing Center for Infectious Disease"/>
            <person name="Ma L.-J."/>
            <person name="Dead R."/>
            <person name="Young S."/>
            <person name="Zeng Q."/>
            <person name="Koehrsen M."/>
            <person name="Alvarado L."/>
            <person name="Berlin A."/>
            <person name="Chapman S.B."/>
            <person name="Chen Z."/>
            <person name="Freedman E."/>
            <person name="Gellesch M."/>
            <person name="Goldberg J."/>
            <person name="Griggs A."/>
            <person name="Gujja S."/>
            <person name="Heilman E.R."/>
            <person name="Heiman D."/>
            <person name="Hepburn T."/>
            <person name="Howarth C."/>
            <person name="Jen D."/>
            <person name="Larson L."/>
            <person name="Mehta T."/>
            <person name="Neiman D."/>
            <person name="Pearson M."/>
            <person name="Roberts A."/>
            <person name="Saif S."/>
            <person name="Shea T."/>
            <person name="Shenoy N."/>
            <person name="Sisk P."/>
            <person name="Stolte C."/>
            <person name="Sykes S."/>
            <person name="Walk T."/>
            <person name="White J."/>
            <person name="Yandava C."/>
            <person name="Haas B."/>
            <person name="Nusbaum C."/>
            <person name="Birren B."/>
        </authorList>
    </citation>
    <scope>NUCLEOTIDE SEQUENCE</scope>
    <source>
        <strain evidence="2">R3-111a-1</strain>
    </source>
</reference>
<name>J3NX96_GAET3</name>
<sequence>MSSMSFYPNAALDGPGRGTHLVVRFRLVYFCDLPSSLPKTGQASRDPILDSKGTTGSSARRLTVSGKGGGGGGGGDGGEGLPDKHVFKPLPEQTC</sequence>
<evidence type="ECO:0000313" key="2">
    <source>
        <dbReference type="EMBL" id="EJT75978.1"/>
    </source>
</evidence>
<proteinExistence type="predicted"/>
<evidence type="ECO:0000256" key="1">
    <source>
        <dbReference type="SAM" id="MobiDB-lite"/>
    </source>
</evidence>
<reference evidence="3" key="5">
    <citation type="submission" date="2018-04" db="UniProtKB">
        <authorList>
            <consortium name="EnsemblFungi"/>
        </authorList>
    </citation>
    <scope>IDENTIFICATION</scope>
    <source>
        <strain evidence="3">R3-111a-1</strain>
    </source>
</reference>
<dbReference type="GeneID" id="20346361"/>
<gene>
    <name evidence="3" type="primary">20346361</name>
    <name evidence="2" type="ORF">GGTG_05903</name>
</gene>
<keyword evidence="4" id="KW-1185">Reference proteome</keyword>
<reference evidence="2" key="3">
    <citation type="submission" date="2010-09" db="EMBL/GenBank/DDBJ databases">
        <title>Annotation of Gaeumannomyces graminis var. tritici R3-111a-1.</title>
        <authorList>
            <consortium name="The Broad Institute Genome Sequencing Platform"/>
            <person name="Ma L.-J."/>
            <person name="Dead R."/>
            <person name="Young S.K."/>
            <person name="Zeng Q."/>
            <person name="Gargeya S."/>
            <person name="Fitzgerald M."/>
            <person name="Haas B."/>
            <person name="Abouelleil A."/>
            <person name="Alvarado L."/>
            <person name="Arachchi H.M."/>
            <person name="Berlin A."/>
            <person name="Brown A."/>
            <person name="Chapman S.B."/>
            <person name="Chen Z."/>
            <person name="Dunbar C."/>
            <person name="Freedman E."/>
            <person name="Gearin G."/>
            <person name="Gellesch M."/>
            <person name="Goldberg J."/>
            <person name="Griggs A."/>
            <person name="Gujja S."/>
            <person name="Heiman D."/>
            <person name="Howarth C."/>
            <person name="Larson L."/>
            <person name="Lui A."/>
            <person name="MacDonald P.J.P."/>
            <person name="Mehta T."/>
            <person name="Montmayeur A."/>
            <person name="Murphy C."/>
            <person name="Neiman D."/>
            <person name="Pearson M."/>
            <person name="Priest M."/>
            <person name="Roberts A."/>
            <person name="Saif S."/>
            <person name="Shea T."/>
            <person name="Shenoy N."/>
            <person name="Sisk P."/>
            <person name="Stolte C."/>
            <person name="Sykes S."/>
            <person name="Yandava C."/>
            <person name="Wortman J."/>
            <person name="Nusbaum C."/>
            <person name="Birren B."/>
        </authorList>
    </citation>
    <scope>NUCLEOTIDE SEQUENCE</scope>
    <source>
        <strain evidence="2">R3-111a-1</strain>
    </source>
</reference>
<dbReference type="Proteomes" id="UP000006039">
    <property type="component" value="Unassembled WGS sequence"/>
</dbReference>
<dbReference type="VEuPathDB" id="FungiDB:GGTG_05903"/>
<evidence type="ECO:0000313" key="3">
    <source>
        <dbReference type="EnsemblFungi" id="EJT75978"/>
    </source>
</evidence>
<feature type="compositionally biased region" description="Gly residues" evidence="1">
    <location>
        <begin position="66"/>
        <end position="80"/>
    </location>
</feature>
<dbReference type="EMBL" id="GL385397">
    <property type="protein sequence ID" value="EJT75978.1"/>
    <property type="molecule type" value="Genomic_DNA"/>
</dbReference>
<accession>J3NX96</accession>
<feature type="region of interest" description="Disordered" evidence="1">
    <location>
        <begin position="36"/>
        <end position="95"/>
    </location>
</feature>
<evidence type="ECO:0000313" key="4">
    <source>
        <dbReference type="Proteomes" id="UP000006039"/>
    </source>
</evidence>
<dbReference type="HOGENOM" id="CLU_2372927_0_0_1"/>
<dbReference type="EnsemblFungi" id="EJT75978">
    <property type="protein sequence ID" value="EJT75978"/>
    <property type="gene ID" value="GGTG_05903"/>
</dbReference>
<reference evidence="3" key="4">
    <citation type="journal article" date="2015" name="G3 (Bethesda)">
        <title>Genome sequences of three phytopathogenic species of the Magnaporthaceae family of fungi.</title>
        <authorList>
            <person name="Okagaki L.H."/>
            <person name="Nunes C.C."/>
            <person name="Sailsbery J."/>
            <person name="Clay B."/>
            <person name="Brown D."/>
            <person name="John T."/>
            <person name="Oh Y."/>
            <person name="Young N."/>
            <person name="Fitzgerald M."/>
            <person name="Haas B.J."/>
            <person name="Zeng Q."/>
            <person name="Young S."/>
            <person name="Adiconis X."/>
            <person name="Fan L."/>
            <person name="Levin J.Z."/>
            <person name="Mitchell T.K."/>
            <person name="Okubara P.A."/>
            <person name="Farman M.L."/>
            <person name="Kohn L.M."/>
            <person name="Birren B."/>
            <person name="Ma L.-J."/>
            <person name="Dean R.A."/>
        </authorList>
    </citation>
    <scope>NUCLEOTIDE SEQUENCE</scope>
    <source>
        <strain evidence="3">R3-111a-1</strain>
    </source>
</reference>
<protein>
    <submittedName>
        <fullName evidence="2 3">Uncharacterized protein</fullName>
    </submittedName>
</protein>
<organism evidence="2">
    <name type="scientific">Gaeumannomyces tritici (strain R3-111a-1)</name>
    <name type="common">Wheat and barley take-all root rot fungus</name>
    <name type="synonym">Gaeumannomyces graminis var. tritici</name>
    <dbReference type="NCBI Taxonomy" id="644352"/>
    <lineage>
        <taxon>Eukaryota</taxon>
        <taxon>Fungi</taxon>
        <taxon>Dikarya</taxon>
        <taxon>Ascomycota</taxon>
        <taxon>Pezizomycotina</taxon>
        <taxon>Sordariomycetes</taxon>
        <taxon>Sordariomycetidae</taxon>
        <taxon>Magnaporthales</taxon>
        <taxon>Magnaporthaceae</taxon>
        <taxon>Gaeumannomyces</taxon>
    </lineage>
</organism>
<dbReference type="AlphaFoldDB" id="J3NX96"/>
<dbReference type="RefSeq" id="XP_009221978.1">
    <property type="nucleotide sequence ID" value="XM_009223714.1"/>
</dbReference>
<reference evidence="4" key="1">
    <citation type="submission" date="2010-07" db="EMBL/GenBank/DDBJ databases">
        <title>The genome sequence of Gaeumannomyces graminis var. tritici strain R3-111a-1.</title>
        <authorList>
            <consortium name="The Broad Institute Genome Sequencing Platform"/>
            <person name="Ma L.-J."/>
            <person name="Dead R."/>
            <person name="Young S."/>
            <person name="Zeng Q."/>
            <person name="Koehrsen M."/>
            <person name="Alvarado L."/>
            <person name="Berlin A."/>
            <person name="Chapman S.B."/>
            <person name="Chen Z."/>
            <person name="Freedman E."/>
            <person name="Gellesch M."/>
            <person name="Goldberg J."/>
            <person name="Griggs A."/>
            <person name="Gujja S."/>
            <person name="Heilman E.R."/>
            <person name="Heiman D."/>
            <person name="Hepburn T."/>
            <person name="Howarth C."/>
            <person name="Jen D."/>
            <person name="Larson L."/>
            <person name="Mehta T."/>
            <person name="Neiman D."/>
            <person name="Pearson M."/>
            <person name="Roberts A."/>
            <person name="Saif S."/>
            <person name="Shea T."/>
            <person name="Shenoy N."/>
            <person name="Sisk P."/>
            <person name="Stolte C."/>
            <person name="Sykes S."/>
            <person name="Walk T."/>
            <person name="White J."/>
            <person name="Yandava C."/>
            <person name="Haas B."/>
            <person name="Nusbaum C."/>
            <person name="Birren B."/>
        </authorList>
    </citation>
    <scope>NUCLEOTIDE SEQUENCE [LARGE SCALE GENOMIC DNA]</scope>
    <source>
        <strain evidence="4">R3-111a-1</strain>
    </source>
</reference>